<feature type="domain" description="FLYWCH-type" evidence="4">
    <location>
        <begin position="14"/>
        <end position="74"/>
    </location>
</feature>
<evidence type="ECO:0000256" key="3">
    <source>
        <dbReference type="ARBA" id="ARBA00022833"/>
    </source>
</evidence>
<protein>
    <submittedName>
        <fullName evidence="6">Modifier of mdg4</fullName>
    </submittedName>
</protein>
<dbReference type="Proteomes" id="UP001652621">
    <property type="component" value="Unplaced"/>
</dbReference>
<name>A0A9J7DD48_MUSDO</name>
<dbReference type="Gene3D" id="2.20.25.240">
    <property type="match status" value="1"/>
</dbReference>
<evidence type="ECO:0000313" key="6">
    <source>
        <dbReference type="RefSeq" id="XP_019891270.1"/>
    </source>
</evidence>
<dbReference type="Pfam" id="PF04500">
    <property type="entry name" value="FLYWCH"/>
    <property type="match status" value="1"/>
</dbReference>
<evidence type="ECO:0000256" key="2">
    <source>
        <dbReference type="ARBA" id="ARBA00022771"/>
    </source>
</evidence>
<keyword evidence="5" id="KW-1185">Reference proteome</keyword>
<dbReference type="VEuPathDB" id="VectorBase:MDOMA2_020395"/>
<sequence length="188" mass="21257">MEAINNNPGQPILYASTTKGTMKLVVDGHHFRYSFRKGKYTIFQCCYKENREECNVRVVTDQKLVYPLDGEHVHFIQATDKSVTSLKFSPGTDIDLEVANEPEPTVVDEAEQQISSEAQEVLDEVTPTTVENVVTQPKEINVKLEKGVSQEQMEFTNDVPATAAAEDPNEFREKIKKRLQRALLGKKK</sequence>
<keyword evidence="2" id="KW-0863">Zinc-finger</keyword>
<dbReference type="InterPro" id="IPR007588">
    <property type="entry name" value="Znf_FLYWCH"/>
</dbReference>
<proteinExistence type="predicted"/>
<organism evidence="5 6">
    <name type="scientific">Musca domestica</name>
    <name type="common">House fly</name>
    <dbReference type="NCBI Taxonomy" id="7370"/>
    <lineage>
        <taxon>Eukaryota</taxon>
        <taxon>Metazoa</taxon>
        <taxon>Ecdysozoa</taxon>
        <taxon>Arthropoda</taxon>
        <taxon>Hexapoda</taxon>
        <taxon>Insecta</taxon>
        <taxon>Pterygota</taxon>
        <taxon>Neoptera</taxon>
        <taxon>Endopterygota</taxon>
        <taxon>Diptera</taxon>
        <taxon>Brachycera</taxon>
        <taxon>Muscomorpha</taxon>
        <taxon>Muscoidea</taxon>
        <taxon>Muscidae</taxon>
        <taxon>Musca</taxon>
    </lineage>
</organism>
<evidence type="ECO:0000313" key="5">
    <source>
        <dbReference type="Proteomes" id="UP001652621"/>
    </source>
</evidence>
<keyword evidence="3" id="KW-0862">Zinc</keyword>
<accession>A0A9J7DD48</accession>
<dbReference type="RefSeq" id="XP_019891270.1">
    <property type="nucleotide sequence ID" value="XM_020035711.2"/>
</dbReference>
<evidence type="ECO:0000259" key="4">
    <source>
        <dbReference type="Pfam" id="PF04500"/>
    </source>
</evidence>
<dbReference type="KEGG" id="mde:109612061"/>
<dbReference type="GO" id="GO:0008270">
    <property type="term" value="F:zinc ion binding"/>
    <property type="evidence" value="ECO:0007669"/>
    <property type="project" value="UniProtKB-KW"/>
</dbReference>
<gene>
    <name evidence="6" type="primary">LOC109612061</name>
</gene>
<reference evidence="6" key="1">
    <citation type="submission" date="2025-08" db="UniProtKB">
        <authorList>
            <consortium name="RefSeq"/>
        </authorList>
    </citation>
    <scope>IDENTIFICATION</scope>
    <source>
        <strain evidence="6">Aabys</strain>
        <tissue evidence="6">Whole body</tissue>
    </source>
</reference>
<dbReference type="OrthoDB" id="8001951at2759"/>
<evidence type="ECO:0000256" key="1">
    <source>
        <dbReference type="ARBA" id="ARBA00022723"/>
    </source>
</evidence>
<dbReference type="AlphaFoldDB" id="A0A9J7DD48"/>
<dbReference type="GeneID" id="109612061"/>
<keyword evidence="1" id="KW-0479">Metal-binding</keyword>